<dbReference type="RefSeq" id="WP_088867218.1">
    <property type="nucleotide sequence ID" value="NZ_CP015106.1"/>
</dbReference>
<feature type="transmembrane region" description="Helical" evidence="1">
    <location>
        <begin position="12"/>
        <end position="32"/>
    </location>
</feature>
<keyword evidence="1" id="KW-0472">Membrane</keyword>
<evidence type="ECO:0000313" key="3">
    <source>
        <dbReference type="Proteomes" id="UP000250085"/>
    </source>
</evidence>
<dbReference type="KEGG" id="trl:A3L10_08565"/>
<protein>
    <recommendedName>
        <fullName evidence="4">DUF4175 domain-containing protein</fullName>
    </recommendedName>
</protein>
<evidence type="ECO:0000256" key="1">
    <source>
        <dbReference type="SAM" id="Phobius"/>
    </source>
</evidence>
<accession>A0A2Z2NBV9</accession>
<name>A0A2Z2NBV9_9EURY</name>
<organism evidence="2 3">
    <name type="scientific">Thermococcus radiotolerans</name>
    <dbReference type="NCBI Taxonomy" id="187880"/>
    <lineage>
        <taxon>Archaea</taxon>
        <taxon>Methanobacteriati</taxon>
        <taxon>Methanobacteriota</taxon>
        <taxon>Thermococci</taxon>
        <taxon>Thermococcales</taxon>
        <taxon>Thermococcaceae</taxon>
        <taxon>Thermococcus</taxon>
    </lineage>
</organism>
<keyword evidence="3" id="KW-1185">Reference proteome</keyword>
<feature type="transmembrane region" description="Helical" evidence="1">
    <location>
        <begin position="38"/>
        <end position="57"/>
    </location>
</feature>
<evidence type="ECO:0000313" key="2">
    <source>
        <dbReference type="EMBL" id="ASJ15176.1"/>
    </source>
</evidence>
<dbReference type="Proteomes" id="UP000250085">
    <property type="component" value="Chromosome"/>
</dbReference>
<keyword evidence="1" id="KW-0812">Transmembrane</keyword>
<dbReference type="GeneID" id="33328896"/>
<sequence>MPAGLGRWLVSWTFAGIIGWFVGTFLMFHLLGSGVRPSAGWFVTFMVGWIIGGFIWYEWKIKAELKGSTVR</sequence>
<proteinExistence type="predicted"/>
<evidence type="ECO:0008006" key="4">
    <source>
        <dbReference type="Google" id="ProtNLM"/>
    </source>
</evidence>
<dbReference type="AlphaFoldDB" id="A0A2Z2NBV9"/>
<gene>
    <name evidence="2" type="ORF">A3L10_08565</name>
</gene>
<dbReference type="OrthoDB" id="86879at2157"/>
<keyword evidence="1" id="KW-1133">Transmembrane helix</keyword>
<reference evidence="2 3" key="1">
    <citation type="submission" date="2016-04" db="EMBL/GenBank/DDBJ databases">
        <title>Complete genome sequence of Thermococcus radiotolerans type strain EJ2.</title>
        <authorList>
            <person name="Oger P.M."/>
        </authorList>
    </citation>
    <scope>NUCLEOTIDE SEQUENCE [LARGE SCALE GENOMIC DNA]</scope>
    <source>
        <strain evidence="2 3">EJ2</strain>
    </source>
</reference>
<dbReference type="EMBL" id="CP015106">
    <property type="protein sequence ID" value="ASJ15176.1"/>
    <property type="molecule type" value="Genomic_DNA"/>
</dbReference>